<dbReference type="PANTHER" id="PTHR43821:SF1">
    <property type="entry name" value="NAD(P)H NITROREDUCTASE YDJA-RELATED"/>
    <property type="match status" value="1"/>
</dbReference>
<feature type="binding site" description="in other chain" evidence="8">
    <location>
        <begin position="131"/>
        <end position="133"/>
    </location>
    <ligand>
        <name>FMN</name>
        <dbReference type="ChEBI" id="CHEBI:58210"/>
        <note>ligand shared between dimeric partners</note>
    </ligand>
</feature>
<evidence type="ECO:0000313" key="11">
    <source>
        <dbReference type="Proteomes" id="UP000070299"/>
    </source>
</evidence>
<dbReference type="STRING" id="1799789.AX660_04345"/>
<feature type="binding site" evidence="8">
    <location>
        <position position="35"/>
    </location>
    <ligand>
        <name>FMN</name>
        <dbReference type="ChEBI" id="CHEBI:58210"/>
        <note>ligand shared between dimeric partners</note>
    </ligand>
</feature>
<name>A0A136A610_9ALTE</name>
<comment type="cofactor">
    <cofactor evidence="8">
        <name>FMN</name>
        <dbReference type="ChEBI" id="CHEBI:58210"/>
    </cofactor>
    <text evidence="8">Binds 1 FMN per subunit.</text>
</comment>
<keyword evidence="6 7" id="KW-0520">NAD</keyword>
<dbReference type="Gene3D" id="3.40.109.10">
    <property type="entry name" value="NADH Oxidase"/>
    <property type="match status" value="1"/>
</dbReference>
<protein>
    <recommendedName>
        <fullName evidence="7">Putative NAD(P)H nitroreductase</fullName>
        <ecNumber evidence="7">1.-.-.-</ecNumber>
    </recommendedName>
</protein>
<keyword evidence="5 7" id="KW-0560">Oxidoreductase</keyword>
<keyword evidence="3 7" id="KW-0288">FMN</keyword>
<dbReference type="SUPFAM" id="SSF55469">
    <property type="entry name" value="FMN-dependent nitroreductase-like"/>
    <property type="match status" value="1"/>
</dbReference>
<accession>A0A136A610</accession>
<dbReference type="InterPro" id="IPR026021">
    <property type="entry name" value="YdjA-like"/>
</dbReference>
<evidence type="ECO:0000256" key="3">
    <source>
        <dbReference type="ARBA" id="ARBA00022643"/>
    </source>
</evidence>
<dbReference type="EC" id="1.-.-.-" evidence="7"/>
<dbReference type="InterPro" id="IPR000415">
    <property type="entry name" value="Nitroreductase-like"/>
</dbReference>
<dbReference type="InterPro" id="IPR052530">
    <property type="entry name" value="NAD(P)H_nitroreductase"/>
</dbReference>
<keyword evidence="11" id="KW-1185">Reference proteome</keyword>
<evidence type="ECO:0000259" key="9">
    <source>
        <dbReference type="Pfam" id="PF00881"/>
    </source>
</evidence>
<reference evidence="11" key="1">
    <citation type="submission" date="2016-02" db="EMBL/GenBank/DDBJ databases">
        <authorList>
            <person name="Schultz-Johansen M."/>
            <person name="Glaring M.A."/>
            <person name="Bech P.K."/>
            <person name="Stougaard P."/>
        </authorList>
    </citation>
    <scope>NUCLEOTIDE SEQUENCE [LARGE SCALE GENOMIC DNA]</scope>
    <source>
        <strain evidence="11">S66</strain>
    </source>
</reference>
<evidence type="ECO:0000256" key="1">
    <source>
        <dbReference type="ARBA" id="ARBA00007118"/>
    </source>
</evidence>
<dbReference type="Proteomes" id="UP000070299">
    <property type="component" value="Unassembled WGS sequence"/>
</dbReference>
<proteinExistence type="inferred from homology"/>
<dbReference type="InterPro" id="IPR029479">
    <property type="entry name" value="Nitroreductase"/>
</dbReference>
<dbReference type="CDD" id="cd02135">
    <property type="entry name" value="YdjA-like"/>
    <property type="match status" value="1"/>
</dbReference>
<keyword evidence="2 7" id="KW-0285">Flavoprotein</keyword>
<gene>
    <name evidence="10" type="ORF">AX660_04345</name>
</gene>
<dbReference type="RefSeq" id="WP_068371420.1">
    <property type="nucleotide sequence ID" value="NZ_LSNE01000002.1"/>
</dbReference>
<dbReference type="OrthoDB" id="9804207at2"/>
<dbReference type="NCBIfam" id="NF008088">
    <property type="entry name" value="PRK10828.1"/>
    <property type="match status" value="1"/>
</dbReference>
<organism evidence="10 11">
    <name type="scientific">Paraglaciecola hydrolytica</name>
    <dbReference type="NCBI Taxonomy" id="1799789"/>
    <lineage>
        <taxon>Bacteria</taxon>
        <taxon>Pseudomonadati</taxon>
        <taxon>Pseudomonadota</taxon>
        <taxon>Gammaproteobacteria</taxon>
        <taxon>Alteromonadales</taxon>
        <taxon>Alteromonadaceae</taxon>
        <taxon>Paraglaciecola</taxon>
    </lineage>
</organism>
<evidence type="ECO:0000256" key="5">
    <source>
        <dbReference type="ARBA" id="ARBA00023002"/>
    </source>
</evidence>
<dbReference type="Pfam" id="PF00881">
    <property type="entry name" value="Nitroreductase"/>
    <property type="match status" value="1"/>
</dbReference>
<dbReference type="PIRSF" id="PIRSF000232">
    <property type="entry name" value="YdjA"/>
    <property type="match status" value="1"/>
</dbReference>
<evidence type="ECO:0000256" key="8">
    <source>
        <dbReference type="PIRSR" id="PIRSR000232-1"/>
    </source>
</evidence>
<feature type="binding site" description="in other chain" evidence="8">
    <location>
        <begin position="10"/>
        <end position="12"/>
    </location>
    <ligand>
        <name>FMN</name>
        <dbReference type="ChEBI" id="CHEBI:58210"/>
        <note>ligand shared between dimeric partners</note>
    </ligand>
</feature>
<evidence type="ECO:0000256" key="2">
    <source>
        <dbReference type="ARBA" id="ARBA00022630"/>
    </source>
</evidence>
<dbReference type="AlphaFoldDB" id="A0A136A610"/>
<feature type="domain" description="Nitroreductase" evidence="9">
    <location>
        <begin position="15"/>
        <end position="161"/>
    </location>
</feature>
<evidence type="ECO:0000256" key="6">
    <source>
        <dbReference type="ARBA" id="ARBA00023027"/>
    </source>
</evidence>
<dbReference type="EMBL" id="LSNE01000002">
    <property type="protein sequence ID" value="KXI30667.1"/>
    <property type="molecule type" value="Genomic_DNA"/>
</dbReference>
<comment type="caution">
    <text evidence="10">The sequence shown here is derived from an EMBL/GenBank/DDBJ whole genome shotgun (WGS) entry which is preliminary data.</text>
</comment>
<sequence>MLALELLLSRSSQPRLQKPAPAEQELQNIIHAAMRVPDHGHLTPWKFIVCQENGLSRLGDIFEQAAIDEQLTEKEVQRAPQLPHRAPMVIVVIAKYQQNDKVPWVEQVASASCAAYAMQLAAKSQGYDNVWRTGIYTQSKVVKEAFALQEQDEIVGFLYIGTSAADFISKPSKSSNEFIEIWE</sequence>
<evidence type="ECO:0000313" key="10">
    <source>
        <dbReference type="EMBL" id="KXI30667.1"/>
    </source>
</evidence>
<feature type="binding site" evidence="8">
    <location>
        <position position="39"/>
    </location>
    <ligand>
        <name>FMN</name>
        <dbReference type="ChEBI" id="CHEBI:58210"/>
        <note>ligand shared between dimeric partners</note>
    </ligand>
</feature>
<comment type="similarity">
    <text evidence="1 7">Belongs to the nitroreductase family.</text>
</comment>
<evidence type="ECO:0000256" key="4">
    <source>
        <dbReference type="ARBA" id="ARBA00022857"/>
    </source>
</evidence>
<keyword evidence="4 7" id="KW-0521">NADP</keyword>
<dbReference type="GO" id="GO:0016491">
    <property type="term" value="F:oxidoreductase activity"/>
    <property type="evidence" value="ECO:0007669"/>
    <property type="project" value="UniProtKB-UniRule"/>
</dbReference>
<evidence type="ECO:0000256" key="7">
    <source>
        <dbReference type="PIRNR" id="PIRNR000232"/>
    </source>
</evidence>
<dbReference type="PANTHER" id="PTHR43821">
    <property type="entry name" value="NAD(P)H NITROREDUCTASE YDJA-RELATED"/>
    <property type="match status" value="1"/>
</dbReference>